<evidence type="ECO:0000313" key="2">
    <source>
        <dbReference type="EMBL" id="KAK4365480.1"/>
    </source>
</evidence>
<feature type="compositionally biased region" description="Basic and acidic residues" evidence="1">
    <location>
        <begin position="78"/>
        <end position="94"/>
    </location>
</feature>
<feature type="region of interest" description="Disordered" evidence="1">
    <location>
        <begin position="1"/>
        <end position="94"/>
    </location>
</feature>
<evidence type="ECO:0000256" key="1">
    <source>
        <dbReference type="SAM" id="MobiDB-lite"/>
    </source>
</evidence>
<comment type="caution">
    <text evidence="2">The sequence shown here is derived from an EMBL/GenBank/DDBJ whole genome shotgun (WGS) entry which is preliminary data.</text>
</comment>
<dbReference type="Proteomes" id="UP001291623">
    <property type="component" value="Unassembled WGS sequence"/>
</dbReference>
<proteinExistence type="predicted"/>
<reference evidence="2" key="1">
    <citation type="submission" date="2023-12" db="EMBL/GenBank/DDBJ databases">
        <title>Genome assembly of Anisodus tanguticus.</title>
        <authorList>
            <person name="Wang Y.-J."/>
        </authorList>
    </citation>
    <scope>NUCLEOTIDE SEQUENCE</scope>
    <source>
        <strain evidence="2">KB-2021</strain>
        <tissue evidence="2">Leaf</tissue>
    </source>
</reference>
<keyword evidence="3" id="KW-1185">Reference proteome</keyword>
<sequence>MNRKKDVHLENDSSSNEKKRVKAGDRRKMNNNSSDSVGELTNVGDQNKLNEAAKRDDGKEDIKEAEKQEKANNSSTEKQGEKGKILPDGIDYKK</sequence>
<feature type="compositionally biased region" description="Basic and acidic residues" evidence="1">
    <location>
        <begin position="7"/>
        <end position="28"/>
    </location>
</feature>
<gene>
    <name evidence="2" type="ORF">RND71_016838</name>
</gene>
<organism evidence="2 3">
    <name type="scientific">Anisodus tanguticus</name>
    <dbReference type="NCBI Taxonomy" id="243964"/>
    <lineage>
        <taxon>Eukaryota</taxon>
        <taxon>Viridiplantae</taxon>
        <taxon>Streptophyta</taxon>
        <taxon>Embryophyta</taxon>
        <taxon>Tracheophyta</taxon>
        <taxon>Spermatophyta</taxon>
        <taxon>Magnoliopsida</taxon>
        <taxon>eudicotyledons</taxon>
        <taxon>Gunneridae</taxon>
        <taxon>Pentapetalae</taxon>
        <taxon>asterids</taxon>
        <taxon>lamiids</taxon>
        <taxon>Solanales</taxon>
        <taxon>Solanaceae</taxon>
        <taxon>Solanoideae</taxon>
        <taxon>Hyoscyameae</taxon>
        <taxon>Anisodus</taxon>
    </lineage>
</organism>
<protein>
    <submittedName>
        <fullName evidence="2">Uncharacterized protein</fullName>
    </submittedName>
</protein>
<accession>A0AAE1S928</accession>
<name>A0AAE1S928_9SOLA</name>
<dbReference type="EMBL" id="JAVYJV010000008">
    <property type="protein sequence ID" value="KAK4365480.1"/>
    <property type="molecule type" value="Genomic_DNA"/>
</dbReference>
<feature type="compositionally biased region" description="Basic and acidic residues" evidence="1">
    <location>
        <begin position="51"/>
        <end position="70"/>
    </location>
</feature>
<dbReference type="AlphaFoldDB" id="A0AAE1S928"/>
<evidence type="ECO:0000313" key="3">
    <source>
        <dbReference type="Proteomes" id="UP001291623"/>
    </source>
</evidence>